<dbReference type="PANTHER" id="PTHR31118:SF12">
    <property type="entry name" value="CYCLASE-LIKE PROTEIN 2"/>
    <property type="match status" value="1"/>
</dbReference>
<name>A0A430UIY9_THESC</name>
<evidence type="ECO:0000256" key="1">
    <source>
        <dbReference type="SAM" id="MobiDB-lite"/>
    </source>
</evidence>
<dbReference type="EMBL" id="PEMH01000052">
    <property type="protein sequence ID" value="RTI02510.1"/>
    <property type="molecule type" value="Genomic_DNA"/>
</dbReference>
<proteinExistence type="predicted"/>
<dbReference type="AlphaFoldDB" id="A0A430UIY9"/>
<dbReference type="SUPFAM" id="SSF102198">
    <property type="entry name" value="Putative cyclase"/>
    <property type="match status" value="1"/>
</dbReference>
<dbReference type="InterPro" id="IPR007325">
    <property type="entry name" value="KFase/CYL"/>
</dbReference>
<protein>
    <submittedName>
        <fullName evidence="2">Cyclase</fullName>
    </submittedName>
</protein>
<dbReference type="RefSeq" id="WP_126216889.1">
    <property type="nucleotide sequence ID" value="NZ_PEMH01000052.1"/>
</dbReference>
<dbReference type="Pfam" id="PF04199">
    <property type="entry name" value="Cyclase"/>
    <property type="match status" value="1"/>
</dbReference>
<sequence length="226" mass="24377">MCVPLAMQRVERGLSRRAFLAGGLGLLGGLAQGAPTPVPGKAFSRVWDLTHELSPNTPLFPGAEPMRITTLVTVRQNGHYGNRLDLWEHTGTHMDGPAHFVDGGATAEKLPPFQLIAPLAVIHIHEKAAKDPDARDTLHFPGFSPEAAEFRVREREIVGVGVDTLPLDFGPSQDFRTHPVLLGAGKYGLENLAGLGQVPPQRGPDPRGAPKHQGASRERVRALAVW</sequence>
<feature type="region of interest" description="Disordered" evidence="1">
    <location>
        <begin position="193"/>
        <end position="219"/>
    </location>
</feature>
<dbReference type="Proteomes" id="UP000288347">
    <property type="component" value="Unassembled WGS sequence"/>
</dbReference>
<dbReference type="Gene3D" id="3.50.30.50">
    <property type="entry name" value="Putative cyclase"/>
    <property type="match status" value="2"/>
</dbReference>
<reference evidence="2 3" key="1">
    <citation type="journal article" date="2019" name="Extremophiles">
        <title>Biogeography of thermophiles and predominance of Thermus scotoductus in domestic water heaters.</title>
        <authorList>
            <person name="Wilpiszeski R.L."/>
            <person name="Zhang Z."/>
            <person name="House C.H."/>
        </authorList>
    </citation>
    <scope>NUCLEOTIDE SEQUENCE [LARGE SCALE GENOMIC DNA]</scope>
    <source>
        <strain evidence="2 3">16_S16</strain>
    </source>
</reference>
<dbReference type="GO" id="GO:0004061">
    <property type="term" value="F:arylformamidase activity"/>
    <property type="evidence" value="ECO:0007669"/>
    <property type="project" value="InterPro"/>
</dbReference>
<evidence type="ECO:0000313" key="3">
    <source>
        <dbReference type="Proteomes" id="UP000288347"/>
    </source>
</evidence>
<dbReference type="GO" id="GO:0019441">
    <property type="term" value="P:L-tryptophan catabolic process to kynurenine"/>
    <property type="evidence" value="ECO:0007669"/>
    <property type="project" value="InterPro"/>
</dbReference>
<dbReference type="PANTHER" id="PTHR31118">
    <property type="entry name" value="CYCLASE-LIKE PROTEIN 2"/>
    <property type="match status" value="1"/>
</dbReference>
<accession>A0A430UIY9</accession>
<evidence type="ECO:0000313" key="2">
    <source>
        <dbReference type="EMBL" id="RTI02510.1"/>
    </source>
</evidence>
<organism evidence="2 3">
    <name type="scientific">Thermus scotoductus</name>
    <dbReference type="NCBI Taxonomy" id="37636"/>
    <lineage>
        <taxon>Bacteria</taxon>
        <taxon>Thermotogati</taxon>
        <taxon>Deinococcota</taxon>
        <taxon>Deinococci</taxon>
        <taxon>Thermales</taxon>
        <taxon>Thermaceae</taxon>
        <taxon>Thermus</taxon>
    </lineage>
</organism>
<dbReference type="PROSITE" id="PS51318">
    <property type="entry name" value="TAT"/>
    <property type="match status" value="1"/>
</dbReference>
<dbReference type="InterPro" id="IPR037175">
    <property type="entry name" value="KFase_sf"/>
</dbReference>
<gene>
    <name evidence="2" type="ORF">CSW29_02425</name>
</gene>
<dbReference type="InterPro" id="IPR006311">
    <property type="entry name" value="TAT_signal"/>
</dbReference>
<comment type="caution">
    <text evidence="2">The sequence shown here is derived from an EMBL/GenBank/DDBJ whole genome shotgun (WGS) entry which is preliminary data.</text>
</comment>